<evidence type="ECO:0000313" key="3">
    <source>
        <dbReference type="Proteomes" id="UP000548787"/>
    </source>
</evidence>
<name>A0A7W1YG30_9LIST</name>
<gene>
    <name evidence="2" type="ORF">HPK16_07550</name>
</gene>
<dbReference type="RefSeq" id="WP_181676387.1">
    <property type="nucleotide sequence ID" value="NZ_JABJVM010000006.1"/>
</dbReference>
<protein>
    <submittedName>
        <fullName evidence="2">RNA-directed DNA polymerase</fullName>
    </submittedName>
</protein>
<sequence>MKKIRNACKAAIKNIQKEGTTDVELFNRPFELNLLEKEEIEKEIIDFTTDALSTGSFDKMAFNKIGHILVPKKSISDFRKCAFIDIVDEVKYLTMVLLLAKDIEQMRVNKSDKKVFSYRLLPKNGLLFDTKYHFTSFKKYISDRSKIRTVKVLIECDIANFYDRLNLHRLESILLSNNRIEASTVKLLNELLIFWANRDSYGLPIGSNASRILAEAALIEVDNYLISQNVDFCRFVDDYRIFAKDSATAYHHLSLLTDALNREGLFLNSHKTKVKDISQLKLNNIEITDNEVESGDSEEVKETLESSKIIRGYSGLIPTKFRALTQREVLLLSEEDETEHLEKLKKMIIIQPEELTRFIKIIVAKKRYDLFADITQMLDKLPQFIPYFTDVLIKYENELNDTEVLGEIKRGFALWFEKENVPEYILVYLVRVFSSGNLADKDILLTYFRKLRRNSGDYIGRALLESFDDLLTRGEVIEIRQYYKRADQWEKRQILKLIQIKLSKGEKNPFFKDIGIHNNDILAKYTMSRKEDIHRLIKK</sequence>
<dbReference type="InterPro" id="IPR000477">
    <property type="entry name" value="RT_dom"/>
</dbReference>
<reference evidence="2 3" key="2">
    <citation type="submission" date="2020-08" db="EMBL/GenBank/DDBJ databases">
        <title>Listeria ohnekaius sp. nov. and Listeria portnoyii sp. nov. isolated from non-agricultural and natural environments.</title>
        <authorList>
            <person name="Weller D."/>
            <person name="Belias A.M."/>
            <person name="Liao J."/>
            <person name="Guo S."/>
            <person name="Orsi R.H."/>
            <person name="Wiedmann M."/>
        </authorList>
    </citation>
    <scope>NUCLEOTIDE SEQUENCE [LARGE SCALE GENOMIC DNA]</scope>
    <source>
        <strain evidence="2 3">FSL W9-0585</strain>
    </source>
</reference>
<organism evidence="2 3">
    <name type="scientific">Listeria rustica</name>
    <dbReference type="NCBI Taxonomy" id="2713503"/>
    <lineage>
        <taxon>Bacteria</taxon>
        <taxon>Bacillati</taxon>
        <taxon>Bacillota</taxon>
        <taxon>Bacilli</taxon>
        <taxon>Bacillales</taxon>
        <taxon>Listeriaceae</taxon>
        <taxon>Listeria</taxon>
    </lineage>
</organism>
<accession>A0A7W1YG30</accession>
<keyword evidence="2" id="KW-0808">Transferase</keyword>
<keyword evidence="2" id="KW-0695">RNA-directed DNA polymerase</keyword>
<dbReference type="Pfam" id="PF00078">
    <property type="entry name" value="RVT_1"/>
    <property type="match status" value="1"/>
</dbReference>
<dbReference type="AlphaFoldDB" id="A0A7W1YG30"/>
<dbReference type="InterPro" id="IPR051083">
    <property type="entry name" value="GrpII_Intron_Splice-Mob/Def"/>
</dbReference>
<dbReference type="PANTHER" id="PTHR34047">
    <property type="entry name" value="NUCLEAR INTRON MATURASE 1, MITOCHONDRIAL-RELATED"/>
    <property type="match status" value="1"/>
</dbReference>
<dbReference type="PANTHER" id="PTHR34047:SF8">
    <property type="entry name" value="PROTEIN YKFC"/>
    <property type="match status" value="1"/>
</dbReference>
<reference evidence="2 3" key="1">
    <citation type="submission" date="2020-05" db="EMBL/GenBank/DDBJ databases">
        <authorList>
            <person name="Carlin C.R."/>
        </authorList>
    </citation>
    <scope>NUCLEOTIDE SEQUENCE [LARGE SCALE GENOMIC DNA]</scope>
    <source>
        <strain evidence="2 3">FSL W9-0585</strain>
    </source>
</reference>
<dbReference type="Proteomes" id="UP000548787">
    <property type="component" value="Unassembled WGS sequence"/>
</dbReference>
<evidence type="ECO:0000259" key="1">
    <source>
        <dbReference type="PROSITE" id="PS50878"/>
    </source>
</evidence>
<keyword evidence="2" id="KW-0548">Nucleotidyltransferase</keyword>
<dbReference type="CDD" id="cd01646">
    <property type="entry name" value="RT_Bac_retron_I"/>
    <property type="match status" value="1"/>
</dbReference>
<evidence type="ECO:0000313" key="2">
    <source>
        <dbReference type="EMBL" id="MBA3926194.1"/>
    </source>
</evidence>
<feature type="domain" description="Reverse transcriptase" evidence="1">
    <location>
        <begin position="51"/>
        <end position="315"/>
    </location>
</feature>
<keyword evidence="3" id="KW-1185">Reference proteome</keyword>
<dbReference type="EMBL" id="JABJVM010000006">
    <property type="protein sequence ID" value="MBA3926194.1"/>
    <property type="molecule type" value="Genomic_DNA"/>
</dbReference>
<comment type="caution">
    <text evidence="2">The sequence shown here is derived from an EMBL/GenBank/DDBJ whole genome shotgun (WGS) entry which is preliminary data.</text>
</comment>
<proteinExistence type="predicted"/>
<dbReference type="PROSITE" id="PS50878">
    <property type="entry name" value="RT_POL"/>
    <property type="match status" value="1"/>
</dbReference>
<dbReference type="GO" id="GO:0003964">
    <property type="term" value="F:RNA-directed DNA polymerase activity"/>
    <property type="evidence" value="ECO:0007669"/>
    <property type="project" value="UniProtKB-KW"/>
</dbReference>